<evidence type="ECO:0000256" key="3">
    <source>
        <dbReference type="SAM" id="MobiDB-lite"/>
    </source>
</evidence>
<accession>A0ABR3TPN9</accession>
<reference evidence="4 5" key="1">
    <citation type="journal article" date="2023" name="Plant Dis.">
        <title>First Report of Diplodia intermedia Causing Canker and Dieback Diseases on Apple Trees in Canada.</title>
        <authorList>
            <person name="Ellouze W."/>
            <person name="Ilyukhin E."/>
            <person name="Sulman M."/>
            <person name="Ali S."/>
        </authorList>
    </citation>
    <scope>NUCLEOTIDE SEQUENCE [LARGE SCALE GENOMIC DNA]</scope>
    <source>
        <strain evidence="4 5">M45-28</strain>
    </source>
</reference>
<feature type="compositionally biased region" description="Low complexity" evidence="3">
    <location>
        <begin position="44"/>
        <end position="53"/>
    </location>
</feature>
<sequence length="521" mass="56310">MPLLFPQTRALLLGAIAVFILFAFFLTDAFGPSHTHSPRDYLAQQQQQQSSSQWHSTASKSRWRELTDPWAGRKDPTKILLASVLYDDQQESNELLERALLTHEKHAERWGYATAVLRKKLVDGWWGKWGWLQALVTMELNKDAEDAAEWIMFLSPTAVLSDPTIPLSLFLPPTSLTTNLTSARTPGALARPVALNDIHFLGAYDAASPATANPDFPAVCAAAFFLRVHPWTAAFLQHLLAAPLLLNPNPNPSSNDVVDEDFALAKTLADVSAFGVGVGDAYDPAGFAHVVLQPERWYAWSGAAAGVAGGSSSGGDDGWWLRAAEHFPASLGGRRWKGLDDAVAGVEKGRMDRAYPFGVAEDRKVEARRGKGWSSASSFFFSSSSSSSSSGTDDDVVQVVPTALVTARTASAANNYTRPDPNVDGAGPAEAWDFWEGIARARAVLREAEEVHERWAGGADDRDSAGRDEDDLASQTLAEGVARLKAAVSWGAGRKAVMREAVDAVRASMYGRGRTEEDGSV</sequence>
<name>A0ABR3TPN9_9PEZI</name>
<dbReference type="PANTHER" id="PTHR31306:SF8">
    <property type="entry name" value="GLYCOSYLTRANSFERASE FAMILY 34 PROTEIN"/>
    <property type="match status" value="1"/>
</dbReference>
<evidence type="ECO:0000256" key="1">
    <source>
        <dbReference type="ARBA" id="ARBA00022676"/>
    </source>
</evidence>
<organism evidence="4 5">
    <name type="scientific">Diplodia intermedia</name>
    <dbReference type="NCBI Taxonomy" id="856260"/>
    <lineage>
        <taxon>Eukaryota</taxon>
        <taxon>Fungi</taxon>
        <taxon>Dikarya</taxon>
        <taxon>Ascomycota</taxon>
        <taxon>Pezizomycotina</taxon>
        <taxon>Dothideomycetes</taxon>
        <taxon>Dothideomycetes incertae sedis</taxon>
        <taxon>Botryosphaeriales</taxon>
        <taxon>Botryosphaeriaceae</taxon>
        <taxon>Diplodia</taxon>
    </lineage>
</organism>
<dbReference type="EMBL" id="JAKEKT020000037">
    <property type="protein sequence ID" value="KAL1641754.1"/>
    <property type="molecule type" value="Genomic_DNA"/>
</dbReference>
<evidence type="ECO:0000313" key="4">
    <source>
        <dbReference type="EMBL" id="KAL1641754.1"/>
    </source>
</evidence>
<keyword evidence="2" id="KW-0808">Transferase</keyword>
<keyword evidence="5" id="KW-1185">Reference proteome</keyword>
<evidence type="ECO:0000256" key="2">
    <source>
        <dbReference type="ARBA" id="ARBA00022679"/>
    </source>
</evidence>
<protein>
    <submittedName>
        <fullName evidence="4">Uncharacterized protein</fullName>
    </submittedName>
</protein>
<gene>
    <name evidence="4" type="ORF">SLS58_005793</name>
</gene>
<proteinExistence type="predicted"/>
<dbReference type="Proteomes" id="UP001521184">
    <property type="component" value="Unassembled WGS sequence"/>
</dbReference>
<evidence type="ECO:0000313" key="5">
    <source>
        <dbReference type="Proteomes" id="UP001521184"/>
    </source>
</evidence>
<keyword evidence="1" id="KW-0328">Glycosyltransferase</keyword>
<comment type="caution">
    <text evidence="4">The sequence shown here is derived from an EMBL/GenBank/DDBJ whole genome shotgun (WGS) entry which is preliminary data.</text>
</comment>
<feature type="region of interest" description="Disordered" evidence="3">
    <location>
        <begin position="37"/>
        <end position="60"/>
    </location>
</feature>
<dbReference type="PANTHER" id="PTHR31306">
    <property type="entry name" value="ALPHA-1,6-MANNOSYLTRANSFERASE MNN11-RELATED"/>
    <property type="match status" value="1"/>
</dbReference>
<dbReference type="InterPro" id="IPR008630">
    <property type="entry name" value="Glyco_trans_34"/>
</dbReference>